<feature type="domain" description="Berberine/berberine-like" evidence="4">
    <location>
        <begin position="107"/>
        <end position="168"/>
    </location>
</feature>
<accession>A0A9R1NL34</accession>
<dbReference type="GO" id="GO:0016491">
    <property type="term" value="F:oxidoreductase activity"/>
    <property type="evidence" value="ECO:0007669"/>
    <property type="project" value="InterPro"/>
</dbReference>
<keyword evidence="6" id="KW-1185">Reference proteome</keyword>
<dbReference type="Gene3D" id="3.30.465.10">
    <property type="match status" value="1"/>
</dbReference>
<evidence type="ECO:0000259" key="4">
    <source>
        <dbReference type="Pfam" id="PF08031"/>
    </source>
</evidence>
<evidence type="ECO:0000256" key="2">
    <source>
        <dbReference type="ARBA" id="ARBA00022827"/>
    </source>
</evidence>
<dbReference type="Gene3D" id="3.40.462.20">
    <property type="match status" value="1"/>
</dbReference>
<feature type="signal peptide" evidence="3">
    <location>
        <begin position="1"/>
        <end position="19"/>
    </location>
</feature>
<dbReference type="InterPro" id="IPR016169">
    <property type="entry name" value="FAD-bd_PCMH_sub2"/>
</dbReference>
<dbReference type="AlphaFoldDB" id="A0A9R1NL34"/>
<reference evidence="5 6" key="1">
    <citation type="submission" date="2017-09" db="EMBL/GenBank/DDBJ databases">
        <authorList>
            <consortium name="International Durum Wheat Genome Sequencing Consortium (IDWGSC)"/>
            <person name="Milanesi L."/>
        </authorList>
    </citation>
    <scope>NUCLEOTIDE SEQUENCE [LARGE SCALE GENOMIC DNA]</scope>
    <source>
        <strain evidence="6">cv. Svevo</strain>
    </source>
</reference>
<name>A0A9R1NL34_TRITD</name>
<dbReference type="InterPro" id="IPR016167">
    <property type="entry name" value="FAD-bd_PCMH_sub1"/>
</dbReference>
<feature type="chain" id="PRO_5040117648" description="Berberine/berberine-like domain-containing protein" evidence="3">
    <location>
        <begin position="20"/>
        <end position="220"/>
    </location>
</feature>
<dbReference type="Gramene" id="TRITD2Av1G034960.1">
    <property type="protein sequence ID" value="TRITD2Av1G034960.1"/>
    <property type="gene ID" value="TRITD2Av1G034960"/>
</dbReference>
<sequence>MAPLAMLLVSALFFVTSHASLPIPIQAAADDFLRCMSASVPGNLLFPRSSPSFASVLASSVRNPRFLGPAVYMNFWGVGGDGAANTRWIRDMYAFMEPHVSKNPREAYVNYRDLDLGQNVVGAGDVSSFEAGRVWGEKYYSKANFRRLAMAKGQIDPRDYFRSEQSIPPLVGSQLELTSARNAPHVDGVNPPGWWAVGCGTGSPCSVLSSVLAKLMPSFF</sequence>
<dbReference type="Pfam" id="PF08031">
    <property type="entry name" value="BBE"/>
    <property type="match status" value="1"/>
</dbReference>
<keyword evidence="3" id="KW-0732">Signal</keyword>
<gene>
    <name evidence="5" type="ORF">TRITD_2Av1G034960</name>
</gene>
<dbReference type="PANTHER" id="PTHR32448">
    <property type="entry name" value="OS08G0158400 PROTEIN"/>
    <property type="match status" value="1"/>
</dbReference>
<dbReference type="Proteomes" id="UP000324705">
    <property type="component" value="Chromosome 2A"/>
</dbReference>
<evidence type="ECO:0000256" key="3">
    <source>
        <dbReference type="SAM" id="SignalP"/>
    </source>
</evidence>
<evidence type="ECO:0000313" key="5">
    <source>
        <dbReference type="EMBL" id="VAH26858.1"/>
    </source>
</evidence>
<proteinExistence type="predicted"/>
<dbReference type="GO" id="GO:0050660">
    <property type="term" value="F:flavin adenine dinucleotide binding"/>
    <property type="evidence" value="ECO:0007669"/>
    <property type="project" value="InterPro"/>
</dbReference>
<keyword evidence="2" id="KW-0274">FAD</keyword>
<dbReference type="Gene3D" id="3.30.43.10">
    <property type="entry name" value="Uridine Diphospho-n-acetylenolpyruvylglucosamine Reductase, domain 2"/>
    <property type="match status" value="1"/>
</dbReference>
<keyword evidence="1" id="KW-0285">Flavoprotein</keyword>
<organism evidence="5 6">
    <name type="scientific">Triticum turgidum subsp. durum</name>
    <name type="common">Durum wheat</name>
    <name type="synonym">Triticum durum</name>
    <dbReference type="NCBI Taxonomy" id="4567"/>
    <lineage>
        <taxon>Eukaryota</taxon>
        <taxon>Viridiplantae</taxon>
        <taxon>Streptophyta</taxon>
        <taxon>Embryophyta</taxon>
        <taxon>Tracheophyta</taxon>
        <taxon>Spermatophyta</taxon>
        <taxon>Magnoliopsida</taxon>
        <taxon>Liliopsida</taxon>
        <taxon>Poales</taxon>
        <taxon>Poaceae</taxon>
        <taxon>BOP clade</taxon>
        <taxon>Pooideae</taxon>
        <taxon>Triticodae</taxon>
        <taxon>Triticeae</taxon>
        <taxon>Triticinae</taxon>
        <taxon>Triticum</taxon>
    </lineage>
</organism>
<dbReference type="EMBL" id="LT934113">
    <property type="protein sequence ID" value="VAH26858.1"/>
    <property type="molecule type" value="Genomic_DNA"/>
</dbReference>
<protein>
    <recommendedName>
        <fullName evidence="4">Berberine/berberine-like domain-containing protein</fullName>
    </recommendedName>
</protein>
<evidence type="ECO:0000313" key="6">
    <source>
        <dbReference type="Proteomes" id="UP000324705"/>
    </source>
</evidence>
<dbReference type="InterPro" id="IPR012951">
    <property type="entry name" value="BBE"/>
</dbReference>
<evidence type="ECO:0000256" key="1">
    <source>
        <dbReference type="ARBA" id="ARBA00022630"/>
    </source>
</evidence>